<dbReference type="CDD" id="cd00693">
    <property type="entry name" value="secretory_peroxidase"/>
    <property type="match status" value="1"/>
</dbReference>
<dbReference type="PRINTS" id="PR00461">
    <property type="entry name" value="PLPEROXIDASE"/>
</dbReference>
<dbReference type="PRINTS" id="PR00458">
    <property type="entry name" value="PEROXIDASE"/>
</dbReference>
<dbReference type="PROSITE" id="PS00436">
    <property type="entry name" value="PEROXIDASE_2"/>
    <property type="match status" value="1"/>
</dbReference>
<evidence type="ECO:0000256" key="4">
    <source>
        <dbReference type="ARBA" id="ARBA00006873"/>
    </source>
</evidence>
<dbReference type="PROSITE" id="PS50011">
    <property type="entry name" value="PROTEIN_KINASE_DOM"/>
    <property type="match status" value="1"/>
</dbReference>
<evidence type="ECO:0000256" key="13">
    <source>
        <dbReference type="ARBA" id="ARBA00022840"/>
    </source>
</evidence>
<keyword evidence="9" id="KW-0479">Metal-binding</keyword>
<keyword evidence="14" id="KW-0560">Oxidoreductase</keyword>
<keyword evidence="8" id="KW-0808">Transferase</keyword>
<evidence type="ECO:0000256" key="5">
    <source>
        <dbReference type="ARBA" id="ARBA00012313"/>
    </source>
</evidence>
<dbReference type="InterPro" id="IPR011009">
    <property type="entry name" value="Kinase-like_dom_sf"/>
</dbReference>
<dbReference type="PROSITE" id="PS00107">
    <property type="entry name" value="PROTEIN_KINASE_ATP"/>
    <property type="match status" value="1"/>
</dbReference>
<dbReference type="Gene3D" id="1.10.420.10">
    <property type="entry name" value="Peroxidase, domain 2"/>
    <property type="match status" value="1"/>
</dbReference>
<keyword evidence="20" id="KW-1133">Transmembrane helix</keyword>
<protein>
    <recommendedName>
        <fullName evidence="5">peroxidase</fullName>
        <ecNumber evidence="5">1.11.1.7</ecNumber>
    </recommendedName>
</protein>
<evidence type="ECO:0000313" key="24">
    <source>
        <dbReference type="Proteomes" id="UP001291926"/>
    </source>
</evidence>
<keyword evidence="24" id="KW-1185">Reference proteome</keyword>
<evidence type="ECO:0000256" key="17">
    <source>
        <dbReference type="ARBA" id="ARBA00023180"/>
    </source>
</evidence>
<dbReference type="InterPro" id="IPR002016">
    <property type="entry name" value="Haem_peroxidase"/>
</dbReference>
<evidence type="ECO:0000256" key="14">
    <source>
        <dbReference type="ARBA" id="ARBA00023002"/>
    </source>
</evidence>
<keyword evidence="20" id="KW-0472">Membrane</keyword>
<proteinExistence type="inferred from homology"/>
<evidence type="ECO:0000256" key="8">
    <source>
        <dbReference type="ARBA" id="ARBA00022679"/>
    </source>
</evidence>
<dbReference type="InterPro" id="IPR000823">
    <property type="entry name" value="Peroxidase_pln"/>
</dbReference>
<dbReference type="Gene3D" id="3.30.200.20">
    <property type="entry name" value="Phosphorylase Kinase, domain 1"/>
    <property type="match status" value="1"/>
</dbReference>
<dbReference type="CDD" id="cd14066">
    <property type="entry name" value="STKc_IRAK"/>
    <property type="match status" value="1"/>
</dbReference>
<feature type="domain" description="Plant heme peroxidase family profile" evidence="22">
    <location>
        <begin position="413"/>
        <end position="709"/>
    </location>
</feature>
<comment type="caution">
    <text evidence="23">The sequence shown here is derived from an EMBL/GenBank/DDBJ whole genome shotgun (WGS) entry which is preliminary data.</text>
</comment>
<evidence type="ECO:0000256" key="15">
    <source>
        <dbReference type="ARBA" id="ARBA00023004"/>
    </source>
</evidence>
<dbReference type="InterPro" id="IPR033905">
    <property type="entry name" value="Secretory_peroxidase"/>
</dbReference>
<keyword evidence="11" id="KW-0418">Kinase</keyword>
<gene>
    <name evidence="23" type="ORF">RD792_012242</name>
</gene>
<evidence type="ECO:0000259" key="22">
    <source>
        <dbReference type="PROSITE" id="PS50873"/>
    </source>
</evidence>
<evidence type="ECO:0000256" key="2">
    <source>
        <dbReference type="ARBA" id="ARBA00001913"/>
    </source>
</evidence>
<feature type="region of interest" description="Disordered" evidence="19">
    <location>
        <begin position="36"/>
        <end position="55"/>
    </location>
</feature>
<keyword evidence="6" id="KW-0575">Peroxidase</keyword>
<dbReference type="InterPro" id="IPR019793">
    <property type="entry name" value="Peroxidases_heam-ligand_BS"/>
</dbReference>
<keyword evidence="10 18" id="KW-0547">Nucleotide-binding</keyword>
<keyword evidence="7" id="KW-0349">Heme</keyword>
<comment type="similarity">
    <text evidence="4">Belongs to the peroxidase family. Ascorbate peroxidase subfamily.</text>
</comment>
<comment type="cofactor">
    <cofactor evidence="2">
        <name>Ca(2+)</name>
        <dbReference type="ChEBI" id="CHEBI:29108"/>
    </cofactor>
</comment>
<evidence type="ECO:0000313" key="23">
    <source>
        <dbReference type="EMBL" id="KAK4481355.1"/>
    </source>
</evidence>
<evidence type="ECO:0000256" key="7">
    <source>
        <dbReference type="ARBA" id="ARBA00022617"/>
    </source>
</evidence>
<keyword evidence="17" id="KW-0325">Glycoprotein</keyword>
<keyword evidence="20" id="KW-0812">Transmembrane</keyword>
<organism evidence="23 24">
    <name type="scientific">Penstemon davidsonii</name>
    <dbReference type="NCBI Taxonomy" id="160366"/>
    <lineage>
        <taxon>Eukaryota</taxon>
        <taxon>Viridiplantae</taxon>
        <taxon>Streptophyta</taxon>
        <taxon>Embryophyta</taxon>
        <taxon>Tracheophyta</taxon>
        <taxon>Spermatophyta</taxon>
        <taxon>Magnoliopsida</taxon>
        <taxon>eudicotyledons</taxon>
        <taxon>Gunneridae</taxon>
        <taxon>Pentapetalae</taxon>
        <taxon>asterids</taxon>
        <taxon>lamiids</taxon>
        <taxon>Lamiales</taxon>
        <taxon>Plantaginaceae</taxon>
        <taxon>Cheloneae</taxon>
        <taxon>Penstemon</taxon>
    </lineage>
</organism>
<evidence type="ECO:0000259" key="21">
    <source>
        <dbReference type="PROSITE" id="PS50011"/>
    </source>
</evidence>
<feature type="transmembrane region" description="Helical" evidence="20">
    <location>
        <begin position="6"/>
        <end position="30"/>
    </location>
</feature>
<dbReference type="Gene3D" id="1.10.520.10">
    <property type="match status" value="1"/>
</dbReference>
<keyword evidence="16" id="KW-1015">Disulfide bond</keyword>
<dbReference type="InterPro" id="IPR010255">
    <property type="entry name" value="Haem_peroxidase_sf"/>
</dbReference>
<dbReference type="PROSITE" id="PS00435">
    <property type="entry name" value="PEROXIDASE_1"/>
    <property type="match status" value="1"/>
</dbReference>
<evidence type="ECO:0000256" key="9">
    <source>
        <dbReference type="ARBA" id="ARBA00022723"/>
    </source>
</evidence>
<dbReference type="Pfam" id="PF00141">
    <property type="entry name" value="peroxidase"/>
    <property type="match status" value="1"/>
</dbReference>
<evidence type="ECO:0000256" key="20">
    <source>
        <dbReference type="SAM" id="Phobius"/>
    </source>
</evidence>
<keyword evidence="13 18" id="KW-0067">ATP-binding</keyword>
<evidence type="ECO:0000256" key="10">
    <source>
        <dbReference type="ARBA" id="ARBA00022741"/>
    </source>
</evidence>
<dbReference type="EC" id="1.11.1.7" evidence="5"/>
<dbReference type="PROSITE" id="PS50873">
    <property type="entry name" value="PEROXIDASE_4"/>
    <property type="match status" value="1"/>
</dbReference>
<accession>A0ABR0CWR5</accession>
<comment type="cofactor">
    <cofactor evidence="3">
        <name>heme b</name>
        <dbReference type="ChEBI" id="CHEBI:60344"/>
    </cofactor>
</comment>
<dbReference type="Pfam" id="PF00069">
    <property type="entry name" value="Pkinase"/>
    <property type="match status" value="1"/>
</dbReference>
<dbReference type="SUPFAM" id="SSF48113">
    <property type="entry name" value="Heme-dependent peroxidases"/>
    <property type="match status" value="1"/>
</dbReference>
<evidence type="ECO:0000256" key="16">
    <source>
        <dbReference type="ARBA" id="ARBA00023157"/>
    </source>
</evidence>
<dbReference type="InterPro" id="IPR000719">
    <property type="entry name" value="Prot_kinase_dom"/>
</dbReference>
<evidence type="ECO:0000256" key="19">
    <source>
        <dbReference type="SAM" id="MobiDB-lite"/>
    </source>
</evidence>
<evidence type="ECO:0000256" key="11">
    <source>
        <dbReference type="ARBA" id="ARBA00022777"/>
    </source>
</evidence>
<keyword evidence="12" id="KW-0106">Calcium</keyword>
<dbReference type="PANTHER" id="PTHR31517:SF84">
    <property type="entry name" value="PEROXIDASE"/>
    <property type="match status" value="1"/>
</dbReference>
<sequence length="729" mass="80295">MVAPTIQAVIAASASFFVVSLILATILIICKGNSDRRRNSRSVSPTRARNWENPKPEIGISSLSISESASFDPTLNRVSMQELVDVTRNFSPELIIGDGSFGLVYKAQLYSGSIVALKKLSADAFQGLREFRAEMETLGKIRHPHIVRMLGYCATGSDRVLIYEFIEKGSLDQWLYDMSSEEDYSGGVELGLPISWSNRMKIIKGVANGLAYMHNLDTPIIHRDIKASNVLLDADFGAHIADFGLARRIEGSHTHVSTQVAGTMGYMPPEYIYGATMATVAGDVYSFGVLMLEIVVGRRPSFPFPGEDGKEVKLVEWVNNMIEKNRYMEMVDASICKEELNESVVVEIFKFGTKCANEKWKVRPTMREVVEELDKILTYFKSKMVPPSIYLLLLLSTCLVICTYFNCTGAQGGLSLNFYDSSCPKLESIVRKQLKKEFKNDIGQAAGLLRLHFHDCFVQGCDASVLLDGSASGPSERSAPPNLSLRAEAFRIIDDLRRRVHNKCGRVVSCADIVVLSARDSVFLSGGPDYAVPLGRRDGLNFATTNSTLANLPAPSSNTTALLTSLATKNFTTTDVVALSGGHTIGISHCTSFTNRLYPTQDPIMDKTFATNLKTTCPTANSNNTVVLDIRSPNSFDNKYYVDLMNRQGLFASDQDLYTDSRTRGIVTSFAINQTLFFEKFVYAMIKMSQLSVLTGREGEIRENCSVVNSDNVLLSSVVGEEQGTSSAF</sequence>
<dbReference type="InterPro" id="IPR008271">
    <property type="entry name" value="Ser/Thr_kinase_AS"/>
</dbReference>
<dbReference type="EMBL" id="JAYDYQ010002685">
    <property type="protein sequence ID" value="KAK4481355.1"/>
    <property type="molecule type" value="Genomic_DNA"/>
</dbReference>
<comment type="catalytic activity">
    <reaction evidence="1">
        <text>2 a phenolic donor + H2O2 = 2 a phenolic radical donor + 2 H2O</text>
        <dbReference type="Rhea" id="RHEA:56136"/>
        <dbReference type="ChEBI" id="CHEBI:15377"/>
        <dbReference type="ChEBI" id="CHEBI:16240"/>
        <dbReference type="ChEBI" id="CHEBI:139520"/>
        <dbReference type="ChEBI" id="CHEBI:139521"/>
        <dbReference type="EC" id="1.11.1.7"/>
    </reaction>
</comment>
<dbReference type="Proteomes" id="UP001291926">
    <property type="component" value="Unassembled WGS sequence"/>
</dbReference>
<keyword evidence="15" id="KW-0408">Iron</keyword>
<dbReference type="PANTHER" id="PTHR31517">
    <property type="match status" value="1"/>
</dbReference>
<evidence type="ECO:0000256" key="3">
    <source>
        <dbReference type="ARBA" id="ARBA00001970"/>
    </source>
</evidence>
<evidence type="ECO:0000256" key="1">
    <source>
        <dbReference type="ARBA" id="ARBA00000189"/>
    </source>
</evidence>
<feature type="domain" description="Protein kinase" evidence="21">
    <location>
        <begin position="90"/>
        <end position="380"/>
    </location>
</feature>
<reference evidence="23 24" key="1">
    <citation type="journal article" date="2023" name="bioRxiv">
        <title>Genome report: Whole genome sequence and annotation of Penstemon davidsonii.</title>
        <authorList>
            <person name="Ostevik K.L."/>
            <person name="Alabady M."/>
            <person name="Zhang M."/>
            <person name="Rausher M.D."/>
        </authorList>
    </citation>
    <scope>NUCLEOTIDE SEQUENCE [LARGE SCALE GENOMIC DNA]</scope>
    <source>
        <strain evidence="23">DNT005</strain>
        <tissue evidence="23">Whole leaf</tissue>
    </source>
</reference>
<feature type="binding site" evidence="18">
    <location>
        <position position="118"/>
    </location>
    <ligand>
        <name>ATP</name>
        <dbReference type="ChEBI" id="CHEBI:30616"/>
    </ligand>
</feature>
<name>A0ABR0CWR5_9LAMI</name>
<dbReference type="Gene3D" id="1.10.510.10">
    <property type="entry name" value="Transferase(Phosphotransferase) domain 1"/>
    <property type="match status" value="1"/>
</dbReference>
<evidence type="ECO:0000256" key="18">
    <source>
        <dbReference type="PROSITE-ProRule" id="PRU10141"/>
    </source>
</evidence>
<dbReference type="SUPFAM" id="SSF56112">
    <property type="entry name" value="Protein kinase-like (PK-like)"/>
    <property type="match status" value="1"/>
</dbReference>
<dbReference type="InterPro" id="IPR017441">
    <property type="entry name" value="Protein_kinase_ATP_BS"/>
</dbReference>
<dbReference type="PROSITE" id="PS00108">
    <property type="entry name" value="PROTEIN_KINASE_ST"/>
    <property type="match status" value="1"/>
</dbReference>
<dbReference type="SMART" id="SM00220">
    <property type="entry name" value="S_TKc"/>
    <property type="match status" value="1"/>
</dbReference>
<evidence type="ECO:0000256" key="6">
    <source>
        <dbReference type="ARBA" id="ARBA00022559"/>
    </source>
</evidence>
<evidence type="ECO:0000256" key="12">
    <source>
        <dbReference type="ARBA" id="ARBA00022837"/>
    </source>
</evidence>
<dbReference type="InterPro" id="IPR019794">
    <property type="entry name" value="Peroxidases_AS"/>
</dbReference>